<name>A0ABZ2U5N9_9ACTN</name>
<feature type="transmembrane region" description="Helical" evidence="1">
    <location>
        <begin position="448"/>
        <end position="468"/>
    </location>
</feature>
<organism evidence="2 3">
    <name type="scientific">Gordonia hydrophobica</name>
    <dbReference type="NCBI Taxonomy" id="40516"/>
    <lineage>
        <taxon>Bacteria</taxon>
        <taxon>Bacillati</taxon>
        <taxon>Actinomycetota</taxon>
        <taxon>Actinomycetes</taxon>
        <taxon>Mycobacteriales</taxon>
        <taxon>Gordoniaceae</taxon>
        <taxon>Gordonia</taxon>
    </lineage>
</organism>
<feature type="transmembrane region" description="Helical" evidence="1">
    <location>
        <begin position="137"/>
        <end position="159"/>
    </location>
</feature>
<feature type="transmembrane region" description="Helical" evidence="1">
    <location>
        <begin position="203"/>
        <end position="220"/>
    </location>
</feature>
<feature type="transmembrane region" description="Helical" evidence="1">
    <location>
        <begin position="409"/>
        <end position="428"/>
    </location>
</feature>
<feature type="transmembrane region" description="Helical" evidence="1">
    <location>
        <begin position="475"/>
        <end position="494"/>
    </location>
</feature>
<feature type="transmembrane region" description="Helical" evidence="1">
    <location>
        <begin position="514"/>
        <end position="536"/>
    </location>
</feature>
<evidence type="ECO:0000256" key="1">
    <source>
        <dbReference type="SAM" id="Phobius"/>
    </source>
</evidence>
<feature type="transmembrane region" description="Helical" evidence="1">
    <location>
        <begin position="171"/>
        <end position="191"/>
    </location>
</feature>
<dbReference type="EMBL" id="CP136137">
    <property type="protein sequence ID" value="WYY09030.1"/>
    <property type="molecule type" value="Genomic_DNA"/>
</dbReference>
<evidence type="ECO:0000313" key="3">
    <source>
        <dbReference type="Proteomes" id="UP001479933"/>
    </source>
</evidence>
<sequence>MSAALAVEPWGGALAGTGVMARHIVRRDRVRMTVWLVSIPLFLVYFMFALTTVFDAAALQGRAAVMRTPTGIIMGGPGFGLDHYTGPVAVANEGTVYVVLALSLMSIFHVVRHTRADEESGLAELVRASVVGRHATAVAALLTLAGHLLLIGLVAGLAMSAVSAQAPLTDALAMTLSCAAVGLVFGAVALVASQISAHGRTAIGISLGLFGAAFVVQAAGNVQRLGGSPLSWVSPIAWAQQSRAFVDVRWWPLLLSAVATVIALVVAAQLSSHRDFGAGLIHARPGRAAAVPGLRSPLALAWRQQRGALWWSTAGLVLMWFGTGTLMSTIDDMVGDLVHDNPAFGELFGSDPAMFASAFIGTMTLFLALCAAAYALAMTQRARGEETSGRLDVVLATPVSRIRWLGSQIAVAAAGTVVLLLTSLLALWLGATAVGVTDPGVGVYLGELISYLPAVLIFLGLAVALYGWAPRAIKAAWILLAFAFVVGMFGPLLNLPRWVQGISPLYWTPADVGAVAWLTVVLLTAVAAMLVGVGCVGMRTRDIST</sequence>
<evidence type="ECO:0008006" key="4">
    <source>
        <dbReference type="Google" id="ProtNLM"/>
    </source>
</evidence>
<gene>
    <name evidence="2" type="ORF">RVF87_08250</name>
</gene>
<keyword evidence="1" id="KW-0812">Transmembrane</keyword>
<feature type="transmembrane region" description="Helical" evidence="1">
    <location>
        <begin position="308"/>
        <end position="330"/>
    </location>
</feature>
<protein>
    <recommendedName>
        <fullName evidence="4">ABC-2 type transport system permease protein</fullName>
    </recommendedName>
</protein>
<feature type="transmembrane region" description="Helical" evidence="1">
    <location>
        <begin position="250"/>
        <end position="270"/>
    </location>
</feature>
<keyword evidence="3" id="KW-1185">Reference proteome</keyword>
<accession>A0ABZ2U5N9</accession>
<feature type="transmembrane region" description="Helical" evidence="1">
    <location>
        <begin position="94"/>
        <end position="111"/>
    </location>
</feature>
<keyword evidence="1" id="KW-0472">Membrane</keyword>
<feature type="transmembrane region" description="Helical" evidence="1">
    <location>
        <begin position="32"/>
        <end position="54"/>
    </location>
</feature>
<keyword evidence="1" id="KW-1133">Transmembrane helix</keyword>
<dbReference type="Proteomes" id="UP001479933">
    <property type="component" value="Chromosome"/>
</dbReference>
<evidence type="ECO:0000313" key="2">
    <source>
        <dbReference type="EMBL" id="WYY09030.1"/>
    </source>
</evidence>
<dbReference type="RefSeq" id="WP_066164172.1">
    <property type="nucleotide sequence ID" value="NZ_CP136137.1"/>
</dbReference>
<feature type="transmembrane region" description="Helical" evidence="1">
    <location>
        <begin position="354"/>
        <end position="377"/>
    </location>
</feature>
<reference evidence="2 3" key="1">
    <citation type="journal article" date="2023" name="Virus Evol.">
        <title>Computational host range prediction-The good, the bad, and the ugly.</title>
        <authorList>
            <person name="Howell A.A."/>
            <person name="Versoza C.J."/>
            <person name="Pfeifer S.P."/>
        </authorList>
    </citation>
    <scope>NUCLEOTIDE SEQUENCE [LARGE SCALE GENOMIC DNA]</scope>
    <source>
        <strain evidence="2 3">1610/1b</strain>
    </source>
</reference>
<proteinExistence type="predicted"/>